<dbReference type="AlphaFoldDB" id="A0A8T1VV40"/>
<name>A0A8T1VV40_9STRA</name>
<reference evidence="2" key="1">
    <citation type="submission" date="2021-02" db="EMBL/GenBank/DDBJ databases">
        <authorList>
            <person name="Palmer J.M."/>
        </authorList>
    </citation>
    <scope>NUCLEOTIDE SEQUENCE</scope>
    <source>
        <strain evidence="2">SCRP734</strain>
    </source>
</reference>
<dbReference type="PANTHER" id="PTHR21580">
    <property type="entry name" value="SHIPPO-1-RELATED"/>
    <property type="match status" value="1"/>
</dbReference>
<dbReference type="InterPro" id="IPR051291">
    <property type="entry name" value="CIMAP"/>
</dbReference>
<feature type="compositionally biased region" description="Basic and acidic residues" evidence="1">
    <location>
        <begin position="410"/>
        <end position="434"/>
    </location>
</feature>
<evidence type="ECO:0000256" key="1">
    <source>
        <dbReference type="SAM" id="MobiDB-lite"/>
    </source>
</evidence>
<feature type="region of interest" description="Disordered" evidence="1">
    <location>
        <begin position="113"/>
        <end position="148"/>
    </location>
</feature>
<dbReference type="OrthoDB" id="406368at2759"/>
<feature type="region of interest" description="Disordered" evidence="1">
    <location>
        <begin position="331"/>
        <end position="369"/>
    </location>
</feature>
<dbReference type="PANTHER" id="PTHR21580:SF28">
    <property type="entry name" value="BOREALIN N-TERMINAL DOMAIN-CONTAINING PROTEIN-RELATED"/>
    <property type="match status" value="1"/>
</dbReference>
<organism evidence="2 3">
    <name type="scientific">Phytophthora pseudosyringae</name>
    <dbReference type="NCBI Taxonomy" id="221518"/>
    <lineage>
        <taxon>Eukaryota</taxon>
        <taxon>Sar</taxon>
        <taxon>Stramenopiles</taxon>
        <taxon>Oomycota</taxon>
        <taxon>Peronosporomycetes</taxon>
        <taxon>Peronosporales</taxon>
        <taxon>Peronosporaceae</taxon>
        <taxon>Phytophthora</taxon>
    </lineage>
</organism>
<evidence type="ECO:0000313" key="2">
    <source>
        <dbReference type="EMBL" id="KAG7384826.1"/>
    </source>
</evidence>
<gene>
    <name evidence="2" type="primary">STPG2_1</name>
    <name evidence="2" type="ORF">PHYPSEUDO_002212</name>
</gene>
<keyword evidence="3" id="KW-1185">Reference proteome</keyword>
<sequence length="572" mass="61867">MAWVNRTTRDKCPGGLPVKAGTSASLGPGCYETSPSRQVRPNATGFGSGEKLVRGANAGSTKGLTMITPGPGAYTSSSQASWESPTKSKAPATSIFQSKSQRLGDVKLRRGFSTPGPGAYSKQDSFTQKSKTHTSLGNPLVRTPPSNSKIRWTRLPTAPSIPTVSQSFGYEQGAYGKLVRHEPAKVGHTGCGNDTLGPGEYEPMRGLKSINKTRTTDFSKGKVTRFIEHEVRAKAEVPGPGEYKSTGDNAALKDPARSSAVFKSALTREQAAPTTTTKNVPGPGAYHPNQTHGFATETKPEHLQFFGSTSTRFEASQRDVLVPGPGAYYYPSSGNAEQTRSAPSRKKAPFSSKKERFEAPKEKDQCLAAPGSYEVPSAVAEVLNKVTSRVTNFGSTTKRFDTISSGTSRETLESQLERDMKEQEAERQKQAENSKKRHQPKASSMFASSTSRPHPTQQATGPSPGDYEIQRSWNASGAQGAFKSGIDRLKDKPSPTVFVPGPGSYSTERLEQKPLHKARPNVFYAAEPRFKDKLPKVPVLGPGQYNTDSVESDWNRPTHNISIATEMELAMM</sequence>
<dbReference type="Pfam" id="PF07004">
    <property type="entry name" value="SHIPPO-rpt"/>
    <property type="match status" value="5"/>
</dbReference>
<feature type="region of interest" description="Disordered" evidence="1">
    <location>
        <begin position="237"/>
        <end position="256"/>
    </location>
</feature>
<feature type="compositionally biased region" description="Polar residues" evidence="1">
    <location>
        <begin position="74"/>
        <end position="87"/>
    </location>
</feature>
<feature type="region of interest" description="Disordered" evidence="1">
    <location>
        <begin position="264"/>
        <end position="294"/>
    </location>
</feature>
<feature type="compositionally biased region" description="Basic and acidic residues" evidence="1">
    <location>
        <begin position="352"/>
        <end position="365"/>
    </location>
</feature>
<feature type="compositionally biased region" description="Polar residues" evidence="1">
    <location>
        <begin position="441"/>
        <end position="461"/>
    </location>
</feature>
<proteinExistence type="predicted"/>
<feature type="compositionally biased region" description="Polar residues" evidence="1">
    <location>
        <begin position="332"/>
        <end position="342"/>
    </location>
</feature>
<feature type="region of interest" description="Disordered" evidence="1">
    <location>
        <begin position="1"/>
        <end position="95"/>
    </location>
</feature>
<feature type="region of interest" description="Disordered" evidence="1">
    <location>
        <begin position="485"/>
        <end position="510"/>
    </location>
</feature>
<feature type="region of interest" description="Disordered" evidence="1">
    <location>
        <begin position="397"/>
        <end position="470"/>
    </location>
</feature>
<dbReference type="EMBL" id="JAGDFM010000137">
    <property type="protein sequence ID" value="KAG7384826.1"/>
    <property type="molecule type" value="Genomic_DNA"/>
</dbReference>
<dbReference type="InterPro" id="IPR010736">
    <property type="entry name" value="SHIPPO-rpt"/>
</dbReference>
<protein>
    <submittedName>
        <fullName evidence="2">Sperm-tail PG-rich repeat-containing protein 2</fullName>
    </submittedName>
</protein>
<comment type="caution">
    <text evidence="2">The sequence shown here is derived from an EMBL/GenBank/DDBJ whole genome shotgun (WGS) entry which is preliminary data.</text>
</comment>
<dbReference type="Proteomes" id="UP000694044">
    <property type="component" value="Unassembled WGS sequence"/>
</dbReference>
<feature type="compositionally biased region" description="Polar residues" evidence="1">
    <location>
        <begin position="397"/>
        <end position="409"/>
    </location>
</feature>
<feature type="compositionally biased region" description="Polar residues" evidence="1">
    <location>
        <begin position="122"/>
        <end position="137"/>
    </location>
</feature>
<evidence type="ECO:0000313" key="3">
    <source>
        <dbReference type="Proteomes" id="UP000694044"/>
    </source>
</evidence>
<accession>A0A8T1VV40</accession>